<accession>A0A8J9VBZ8</accession>
<name>A0A8J9VBZ8_9NEOP</name>
<sequence>MSMELDGYGSINPRSLTAGFAIWYVLSAPTSHCCCLLSRGLHSKIAGVLAMYMSKIMKIWCLNEQINNLHEHIKMRRTYNEITPYIELTI</sequence>
<reference evidence="1" key="1">
    <citation type="submission" date="2021-12" db="EMBL/GenBank/DDBJ databases">
        <authorList>
            <person name="Martin H S."/>
        </authorList>
    </citation>
    <scope>NUCLEOTIDE SEQUENCE</scope>
</reference>
<gene>
    <name evidence="1" type="ORF">BINO364_LOCUS14141</name>
</gene>
<dbReference type="Proteomes" id="UP000838878">
    <property type="component" value="Chromosome 7"/>
</dbReference>
<protein>
    <submittedName>
        <fullName evidence="1">Uncharacterized protein</fullName>
    </submittedName>
</protein>
<proteinExistence type="predicted"/>
<organism evidence="1 2">
    <name type="scientific">Brenthis ino</name>
    <name type="common">lesser marbled fritillary</name>
    <dbReference type="NCBI Taxonomy" id="405034"/>
    <lineage>
        <taxon>Eukaryota</taxon>
        <taxon>Metazoa</taxon>
        <taxon>Ecdysozoa</taxon>
        <taxon>Arthropoda</taxon>
        <taxon>Hexapoda</taxon>
        <taxon>Insecta</taxon>
        <taxon>Pterygota</taxon>
        <taxon>Neoptera</taxon>
        <taxon>Endopterygota</taxon>
        <taxon>Lepidoptera</taxon>
        <taxon>Glossata</taxon>
        <taxon>Ditrysia</taxon>
        <taxon>Papilionoidea</taxon>
        <taxon>Nymphalidae</taxon>
        <taxon>Heliconiinae</taxon>
        <taxon>Argynnini</taxon>
        <taxon>Brenthis</taxon>
    </lineage>
</organism>
<dbReference type="AlphaFoldDB" id="A0A8J9VBZ8"/>
<keyword evidence="2" id="KW-1185">Reference proteome</keyword>
<evidence type="ECO:0000313" key="2">
    <source>
        <dbReference type="Proteomes" id="UP000838878"/>
    </source>
</evidence>
<evidence type="ECO:0000313" key="1">
    <source>
        <dbReference type="EMBL" id="CAH0728987.1"/>
    </source>
</evidence>
<dbReference type="EMBL" id="OV170227">
    <property type="protein sequence ID" value="CAH0728987.1"/>
    <property type="molecule type" value="Genomic_DNA"/>
</dbReference>
<feature type="non-terminal residue" evidence="1">
    <location>
        <position position="90"/>
    </location>
</feature>